<dbReference type="PANTHER" id="PTHR11261:SF3">
    <property type="entry name" value="RETINOL-BINDING PROTEIN 3"/>
    <property type="match status" value="1"/>
</dbReference>
<dbReference type="InterPro" id="IPR029045">
    <property type="entry name" value="ClpP/crotonase-like_dom_sf"/>
</dbReference>
<proteinExistence type="predicted"/>
<reference evidence="2 3" key="1">
    <citation type="submission" date="2020-08" db="EMBL/GenBank/DDBJ databases">
        <title>Edaphobacter telluris sp. nov. and Acidobacterium dinghuensis sp. nov., two acidobacteria isolated from forest soil.</title>
        <authorList>
            <person name="Fu J."/>
            <person name="Qiu L."/>
        </authorList>
    </citation>
    <scope>NUCLEOTIDE SEQUENCE [LARGE SCALE GENOMIC DNA]</scope>
    <source>
        <strain evidence="2">4Y35</strain>
    </source>
</reference>
<protein>
    <submittedName>
        <fullName evidence="2">S41 family peptidase</fullName>
    </submittedName>
</protein>
<dbReference type="RefSeq" id="WP_186740385.1">
    <property type="nucleotide sequence ID" value="NZ_CP060394.1"/>
</dbReference>
<evidence type="ECO:0000313" key="2">
    <source>
        <dbReference type="EMBL" id="QNI30468.1"/>
    </source>
</evidence>
<dbReference type="Pfam" id="PF11918">
    <property type="entry name" value="Peptidase_S41_N"/>
    <property type="match status" value="1"/>
</dbReference>
<feature type="domain" description="Tail specific protease" evidence="1">
    <location>
        <begin position="241"/>
        <end position="434"/>
    </location>
</feature>
<evidence type="ECO:0000259" key="1">
    <source>
        <dbReference type="SMART" id="SM00245"/>
    </source>
</evidence>
<dbReference type="InterPro" id="IPR005151">
    <property type="entry name" value="Tail-specific_protease"/>
</dbReference>
<dbReference type="KEGG" id="adin:H7849_15050"/>
<dbReference type="Gene3D" id="3.90.226.10">
    <property type="entry name" value="2-enoyl-CoA Hydratase, Chain A, domain 1"/>
    <property type="match status" value="1"/>
</dbReference>
<gene>
    <name evidence="2" type="ORF">H7849_15050</name>
</gene>
<organism evidence="2 3">
    <name type="scientific">Alloacidobacterium dinghuense</name>
    <dbReference type="NCBI Taxonomy" id="2763107"/>
    <lineage>
        <taxon>Bacteria</taxon>
        <taxon>Pseudomonadati</taxon>
        <taxon>Acidobacteriota</taxon>
        <taxon>Terriglobia</taxon>
        <taxon>Terriglobales</taxon>
        <taxon>Acidobacteriaceae</taxon>
        <taxon>Alloacidobacterium</taxon>
    </lineage>
</organism>
<dbReference type="CDD" id="cd07563">
    <property type="entry name" value="Peptidase_S41_IRBP"/>
    <property type="match status" value="1"/>
</dbReference>
<dbReference type="Pfam" id="PF03572">
    <property type="entry name" value="Peptidase_S41"/>
    <property type="match status" value="1"/>
</dbReference>
<keyword evidence="3" id="KW-1185">Reference proteome</keyword>
<accession>A0A7G8BD48</accession>
<dbReference type="PANTHER" id="PTHR11261">
    <property type="entry name" value="INTERPHOTORECEPTOR RETINOID-BINDING PROTEIN"/>
    <property type="match status" value="1"/>
</dbReference>
<dbReference type="GO" id="GO:0008236">
    <property type="term" value="F:serine-type peptidase activity"/>
    <property type="evidence" value="ECO:0007669"/>
    <property type="project" value="InterPro"/>
</dbReference>
<evidence type="ECO:0000313" key="3">
    <source>
        <dbReference type="Proteomes" id="UP000515312"/>
    </source>
</evidence>
<dbReference type="AlphaFoldDB" id="A0A7G8BD48"/>
<sequence length="457" mass="50161">MLRQSLRSERRNRAFIKTALLVVTFAAILFSARADTSLPDTPAGHTLQTFLDAFDSGDHDRIAAYVKEYDPENNADGLTSFSSQTGGFTLVSIVHSTSDSLTFLVHGRRDNIDAYGVLQLTSTAPPRVKRLSIRALPPGAKLDDIQLDAATRQKTIDAISSKLTEYYVYPDVAAKMIAAVQEHQKKGDYNSITDGNEFADALSRDLRAVSHDQHLFVAYNPFALPEQPGSSSGPHEPSPAEQARFRAMLEQQNCTFSKLEILNHNIGYIKLGAFPPPDICGPTVVAAMNFLAHTDALIFDLRENHGGDPNMVDFIVSYLFRQPTHINDLTNRHDNETHQYWTLPWVLGPRFVDQPVYVLTSHETFSGGEEFTFDLKTQKRATIVGETTGGGAHPVQSMPAGDHFTIGVPFGRPINPVTKGDWEGKGVEPDVKVSAADALTTVEKLAADKLAAQSKSK</sequence>
<dbReference type="Gene3D" id="3.30.750.44">
    <property type="match status" value="1"/>
</dbReference>
<dbReference type="SMART" id="SM00245">
    <property type="entry name" value="TSPc"/>
    <property type="match status" value="1"/>
</dbReference>
<dbReference type="SUPFAM" id="SSF52096">
    <property type="entry name" value="ClpP/crotonase"/>
    <property type="match status" value="1"/>
</dbReference>
<dbReference type="EMBL" id="CP060394">
    <property type="protein sequence ID" value="QNI30468.1"/>
    <property type="molecule type" value="Genomic_DNA"/>
</dbReference>
<name>A0A7G8BD48_9BACT</name>
<dbReference type="Proteomes" id="UP000515312">
    <property type="component" value="Chromosome"/>
</dbReference>
<dbReference type="GO" id="GO:0006508">
    <property type="term" value="P:proteolysis"/>
    <property type="evidence" value="ECO:0007669"/>
    <property type="project" value="InterPro"/>
</dbReference>